<dbReference type="GO" id="GO:0016020">
    <property type="term" value="C:membrane"/>
    <property type="evidence" value="ECO:0007669"/>
    <property type="project" value="UniProtKB-SubCell"/>
</dbReference>
<keyword evidence="4" id="KW-1133">Transmembrane helix</keyword>
<accession>A0A2A6CN96</accession>
<evidence type="ECO:0000256" key="1">
    <source>
        <dbReference type="ARBA" id="ARBA00004141"/>
    </source>
</evidence>
<accession>A0A8R1UGB4</accession>
<evidence type="ECO:0000256" key="5">
    <source>
        <dbReference type="ARBA" id="ARBA00023136"/>
    </source>
</evidence>
<comment type="subcellular location">
    <subcellularLocation>
        <location evidence="1">Membrane</location>
        <topology evidence="1">Multi-pass membrane protein</topology>
    </subcellularLocation>
</comment>
<proteinExistence type="inferred from homology"/>
<gene>
    <name evidence="6" type="primary">WBGene00116613</name>
</gene>
<dbReference type="GO" id="GO:0046873">
    <property type="term" value="F:metal ion transmembrane transporter activity"/>
    <property type="evidence" value="ECO:0007669"/>
    <property type="project" value="InterPro"/>
</dbReference>
<dbReference type="Pfam" id="PF01169">
    <property type="entry name" value="GDT1"/>
    <property type="match status" value="2"/>
</dbReference>
<reference evidence="6" key="2">
    <citation type="submission" date="2022-06" db="UniProtKB">
        <authorList>
            <consortium name="EnsemblMetazoa"/>
        </authorList>
    </citation>
    <scope>IDENTIFICATION</scope>
    <source>
        <strain evidence="6">PS312</strain>
    </source>
</reference>
<evidence type="ECO:0000313" key="7">
    <source>
        <dbReference type="Proteomes" id="UP000005239"/>
    </source>
</evidence>
<evidence type="ECO:0000313" key="6">
    <source>
        <dbReference type="EnsemblMetazoa" id="PPA27059.1"/>
    </source>
</evidence>
<evidence type="ECO:0000256" key="2">
    <source>
        <dbReference type="ARBA" id="ARBA00009190"/>
    </source>
</evidence>
<keyword evidence="3" id="KW-0812">Transmembrane</keyword>
<comment type="similarity">
    <text evidence="2">Belongs to the GDT1 family.</text>
</comment>
<evidence type="ECO:0000256" key="4">
    <source>
        <dbReference type="ARBA" id="ARBA00022989"/>
    </source>
</evidence>
<dbReference type="Pfam" id="PF10327">
    <property type="entry name" value="7TM_GPCR_Sri"/>
    <property type="match status" value="2"/>
</dbReference>
<keyword evidence="5" id="KW-0472">Membrane</keyword>
<dbReference type="PANTHER" id="PTHR45830:SF15">
    <property type="entry name" value="SERPENTINE RECEPTOR, CLASS I"/>
    <property type="match status" value="1"/>
</dbReference>
<reference evidence="7" key="1">
    <citation type="journal article" date="2008" name="Nat. Genet.">
        <title>The Pristionchus pacificus genome provides a unique perspective on nematode lifestyle and parasitism.</title>
        <authorList>
            <person name="Dieterich C."/>
            <person name="Clifton S.W."/>
            <person name="Schuster L.N."/>
            <person name="Chinwalla A."/>
            <person name="Delehaunty K."/>
            <person name="Dinkelacker I."/>
            <person name="Fulton L."/>
            <person name="Fulton R."/>
            <person name="Godfrey J."/>
            <person name="Minx P."/>
            <person name="Mitreva M."/>
            <person name="Roeseler W."/>
            <person name="Tian H."/>
            <person name="Witte H."/>
            <person name="Yang S.P."/>
            <person name="Wilson R.K."/>
            <person name="Sommer R.J."/>
        </authorList>
    </citation>
    <scope>NUCLEOTIDE SEQUENCE [LARGE SCALE GENOMIC DNA]</scope>
    <source>
        <strain evidence="7">PS312</strain>
    </source>
</reference>
<dbReference type="InterPro" id="IPR019429">
    <property type="entry name" value="7TM_GPCR_serpentine_rcpt_Sri"/>
</dbReference>
<organism evidence="6 7">
    <name type="scientific">Pristionchus pacificus</name>
    <name type="common">Parasitic nematode worm</name>
    <dbReference type="NCBI Taxonomy" id="54126"/>
    <lineage>
        <taxon>Eukaryota</taxon>
        <taxon>Metazoa</taxon>
        <taxon>Ecdysozoa</taxon>
        <taxon>Nematoda</taxon>
        <taxon>Chromadorea</taxon>
        <taxon>Rhabditida</taxon>
        <taxon>Rhabditina</taxon>
        <taxon>Diplogasteromorpha</taxon>
        <taxon>Diplogasteroidea</taxon>
        <taxon>Neodiplogasteridae</taxon>
        <taxon>Pristionchus</taxon>
    </lineage>
</organism>
<name>A0A2A6CN96_PRIPA</name>
<dbReference type="InterPro" id="IPR001727">
    <property type="entry name" value="GDT1-like"/>
</dbReference>
<protein>
    <submittedName>
        <fullName evidence="6">G protein-coupled receptor</fullName>
    </submittedName>
</protein>
<dbReference type="PANTHER" id="PTHR45830">
    <property type="entry name" value="SERPENTINE RECEPTOR, CLASS I"/>
    <property type="match status" value="1"/>
</dbReference>
<dbReference type="Proteomes" id="UP000005239">
    <property type="component" value="Unassembled WGS sequence"/>
</dbReference>
<sequence>MVDDAPIAASFISFMLYYMHIATGVTLTLSAIVFYLMRTRTPPAGRVLARHLMVVQILLFFSLAHTGASIVFCFHIKHRAVVELTTIPMISPRVFRSFVLVVVSIPGAIFSFAYSAAADGRAYVVQEFSAYAWIYTRNWNVFAYSFSNHMPLLIAVYVPAIAMSLPLGVQIVPCAYYGLAVLTARGTPIVTNMLFCIQLMHAPLHSILLIATTPSYREPFLKWLKRTPFLTAMGATDMSRTAPSVIQLATSTLIHEFYISLGMAAVSCCRESESRIAGTFPKASHSFVVPEVRPMVADALINDSFISFMLYYMHTATIVTLFLSVVVFYLMRTRTPQSGMALARHLMIFQSSYAEFHCFRCPRESPRVPGHVGLTIIFLSIGHIGASILLCFHVKHRAVVELTTSLVFFGFVLVFVSIPGTIFSFAYSASASGEAHVMQEFPAYSWIYTRNWNIFAYSFSDHIPLLIAVYVPAIAMSLALSVIIVSCTYYGLAVLTARRTPIVTNMLFCIQLMHAPLHSILHISTTPSYREPFMKWFKRHFLIAIVPPDMPMTARISIPSADSSLSLVDRHVFMDENRQIDDAFITFMLYYMHVVSGVTLILSAVVFYLMLTRTPRSGRALVKHLMVVQVFVTLNDIILCVLLCGIPLFPLPAGFCEGVLCAMGIPGHVGLVLMYFALAYVAASIVMCFQAKHRAVVELAKHRPISPIIFPIFLFASLSTPCIIFIFGYTAIEDGPKYIAQTFPDYIWIFSTNRVVISYSFNANLPLVVAIILSVALGMALVVFLCAFFIGHTFHLLSRHALLFSSRTRLLQRKLLINLITQMSIPFTVQIGPFTYYGLVVITGVSTLKVTNVIFCIQLLHAPLHSLLIIATTPSYREAILRISPRRSEFTGSKTVQSVAISTVTSSQFFMEEIRQIEDAFFTFMLYYMHIASGITLLASSIVFYLMLTRTPQTGKALVEHLMAVQFFITFNDLVLCVLFCCIPLFPLPAGFCEGVLCAMGISPHVGLVLLCFSLGYVAASIVLCFYAKHRAVVELTKHGSTSMALPLTVQMGPLTYYGLIVIFGVSTPKVTNIIFCIQLLHAPLHSFVIIATTPSYREAFFRISFIPTKIEINASTTVQSVAILSMNTKMIYRSIVILVFAFCVLTFSLDDSSTEVVNESLGAKNIETILEGSDVITGAANTTDTSPMEQSFLNGFLSAFSMILTSELLDKTFFIAVVMAMRHPRLTVYGGAMTALALMTVLSATVGLLTTFIPRWITVYASAALMLFFGLKMFFDAYRMTAQRGQEEYEEVEKEVEQREKDENDRLLETASDASIVPTPKEPSAFRTFLKIFMETFVLTFLAEWGDRSQVATVLLAATDNVFGVLAGGVLGHAICTGAAVLGGKFIANHVTVRMVTVLGAIVFLIFAVMSVVLYNLNPNSNA</sequence>
<keyword evidence="7" id="KW-1185">Reference proteome</keyword>
<dbReference type="EnsemblMetazoa" id="PPA27059.1">
    <property type="protein sequence ID" value="PPA27059.1"/>
    <property type="gene ID" value="WBGene00116613"/>
</dbReference>
<evidence type="ECO:0000256" key="3">
    <source>
        <dbReference type="ARBA" id="ARBA00022692"/>
    </source>
</evidence>